<dbReference type="Gene3D" id="3.40.50.1820">
    <property type="entry name" value="alpha/beta hydrolase"/>
    <property type="match status" value="2"/>
</dbReference>
<keyword evidence="2" id="KW-0443">Lipid metabolism</keyword>
<reference evidence="4" key="1">
    <citation type="submission" date="2022-01" db="EMBL/GenBank/DDBJ databases">
        <authorList>
            <person name="King R."/>
        </authorList>
    </citation>
    <scope>NUCLEOTIDE SEQUENCE</scope>
</reference>
<dbReference type="InterPro" id="IPR029058">
    <property type="entry name" value="AB_hydrolase_fold"/>
</dbReference>
<evidence type="ECO:0000256" key="1">
    <source>
        <dbReference type="ARBA" id="ARBA00022963"/>
    </source>
</evidence>
<dbReference type="InterPro" id="IPR000073">
    <property type="entry name" value="AB_hydrolase_1"/>
</dbReference>
<dbReference type="Pfam" id="PF00561">
    <property type="entry name" value="Abhydrolase_1"/>
    <property type="match status" value="1"/>
</dbReference>
<dbReference type="AlphaFoldDB" id="A0A9P0MEY9"/>
<dbReference type="GO" id="GO:0016042">
    <property type="term" value="P:lipid catabolic process"/>
    <property type="evidence" value="ECO:0007669"/>
    <property type="project" value="UniProtKB-KW"/>
</dbReference>
<evidence type="ECO:0000313" key="5">
    <source>
        <dbReference type="Proteomes" id="UP001152798"/>
    </source>
</evidence>
<evidence type="ECO:0000259" key="3">
    <source>
        <dbReference type="Pfam" id="PF00561"/>
    </source>
</evidence>
<keyword evidence="1" id="KW-0442">Lipid degradation</keyword>
<dbReference type="SUPFAM" id="SSF53474">
    <property type="entry name" value="alpha/beta-Hydrolases"/>
    <property type="match status" value="1"/>
</dbReference>
<name>A0A9P0MEY9_NEZVI</name>
<proteinExistence type="predicted"/>
<dbReference type="Proteomes" id="UP001152798">
    <property type="component" value="Chromosome 3"/>
</dbReference>
<dbReference type="PANTHER" id="PTHR11005">
    <property type="entry name" value="LYSOSOMAL ACID LIPASE-RELATED"/>
    <property type="match status" value="1"/>
</dbReference>
<protein>
    <recommendedName>
        <fullName evidence="3">AB hydrolase-1 domain-containing protein</fullName>
    </recommendedName>
</protein>
<accession>A0A9P0MEY9</accession>
<gene>
    <name evidence="4" type="ORF">NEZAVI_LOCUS6778</name>
</gene>
<organism evidence="4 5">
    <name type="scientific">Nezara viridula</name>
    <name type="common">Southern green stink bug</name>
    <name type="synonym">Cimex viridulus</name>
    <dbReference type="NCBI Taxonomy" id="85310"/>
    <lineage>
        <taxon>Eukaryota</taxon>
        <taxon>Metazoa</taxon>
        <taxon>Ecdysozoa</taxon>
        <taxon>Arthropoda</taxon>
        <taxon>Hexapoda</taxon>
        <taxon>Insecta</taxon>
        <taxon>Pterygota</taxon>
        <taxon>Neoptera</taxon>
        <taxon>Paraneoptera</taxon>
        <taxon>Hemiptera</taxon>
        <taxon>Heteroptera</taxon>
        <taxon>Panheteroptera</taxon>
        <taxon>Pentatomomorpha</taxon>
        <taxon>Pentatomoidea</taxon>
        <taxon>Pentatomidae</taxon>
        <taxon>Pentatominae</taxon>
        <taxon>Nezara</taxon>
    </lineage>
</organism>
<dbReference type="EMBL" id="OV725079">
    <property type="protein sequence ID" value="CAH1396788.1"/>
    <property type="molecule type" value="Genomic_DNA"/>
</dbReference>
<evidence type="ECO:0000256" key="2">
    <source>
        <dbReference type="ARBA" id="ARBA00023098"/>
    </source>
</evidence>
<keyword evidence="5" id="KW-1185">Reference proteome</keyword>
<dbReference type="OrthoDB" id="9974421at2759"/>
<evidence type="ECO:0000313" key="4">
    <source>
        <dbReference type="EMBL" id="CAH1396788.1"/>
    </source>
</evidence>
<feature type="domain" description="AB hydrolase-1" evidence="3">
    <location>
        <begin position="18"/>
        <end position="156"/>
    </location>
</feature>
<sequence>MHRIPCSKFNNTKKPKKVVFLQHCILCSSAVFVINGPGKALAFVLADEGYDVWMGNSRGNIYSREHVALSTNDPRYWAFSWHEMGVYDLPTEFDYIHDVTGNPKLYYIGHSMGTTMMYVLLSVRPEYNYRINLFVSLSPVAYMSHIRSTVFRILYGPLGTLLPVIFGHLPAGTSTASLVHYGQSMQTGDFRMFDYGPADNKRIYREKLPPRYDIEKITAPSAFFTGANDLLAVPTVSITSQNL</sequence>